<gene>
    <name evidence="5" type="ORF">OESDEN_19348</name>
</gene>
<evidence type="ECO:0000256" key="3">
    <source>
        <dbReference type="SAM" id="Phobius"/>
    </source>
</evidence>
<dbReference type="OrthoDB" id="10053709at2759"/>
<dbReference type="PANTHER" id="PTHR11309:SF126">
    <property type="entry name" value="FRIZZLED-2"/>
    <property type="match status" value="1"/>
</dbReference>
<dbReference type="GO" id="GO:0042813">
    <property type="term" value="F:Wnt receptor activity"/>
    <property type="evidence" value="ECO:0007669"/>
    <property type="project" value="TreeGrafter"/>
</dbReference>
<dbReference type="GO" id="GO:0005886">
    <property type="term" value="C:plasma membrane"/>
    <property type="evidence" value="ECO:0007669"/>
    <property type="project" value="TreeGrafter"/>
</dbReference>
<dbReference type="GO" id="GO:0035567">
    <property type="term" value="P:non-canonical Wnt signaling pathway"/>
    <property type="evidence" value="ECO:0007669"/>
    <property type="project" value="TreeGrafter"/>
</dbReference>
<feature type="transmembrane region" description="Helical" evidence="3">
    <location>
        <begin position="45"/>
        <end position="66"/>
    </location>
</feature>
<dbReference type="SMART" id="SM01330">
    <property type="entry name" value="Frizzled"/>
    <property type="match status" value="1"/>
</dbReference>
<keyword evidence="3" id="KW-1133">Transmembrane helix</keyword>
<dbReference type="Gene3D" id="1.20.1070.10">
    <property type="entry name" value="Rhodopsin 7-helix transmembrane proteins"/>
    <property type="match status" value="1"/>
</dbReference>
<name>A0A0B1SAQ1_OESDE</name>
<proteinExistence type="predicted"/>
<evidence type="ECO:0000313" key="6">
    <source>
        <dbReference type="Proteomes" id="UP000053660"/>
    </source>
</evidence>
<feature type="transmembrane region" description="Helical" evidence="3">
    <location>
        <begin position="117"/>
        <end position="139"/>
    </location>
</feature>
<dbReference type="PRINTS" id="PR00489">
    <property type="entry name" value="FRIZZLED"/>
</dbReference>
<evidence type="ECO:0000313" key="5">
    <source>
        <dbReference type="EMBL" id="KHJ80971.1"/>
    </source>
</evidence>
<reference evidence="5 6" key="1">
    <citation type="submission" date="2014-03" db="EMBL/GenBank/DDBJ databases">
        <title>Draft genome of the hookworm Oesophagostomum dentatum.</title>
        <authorList>
            <person name="Mitreva M."/>
        </authorList>
    </citation>
    <scope>NUCLEOTIDE SEQUENCE [LARGE SCALE GENOMIC DNA]</scope>
    <source>
        <strain evidence="5 6">OD-Hann</strain>
    </source>
</reference>
<keyword evidence="2" id="KW-0675">Receptor</keyword>
<keyword evidence="3" id="KW-0472">Membrane</keyword>
<dbReference type="InterPro" id="IPR000539">
    <property type="entry name" value="Frizzled/Smoothened_7TM"/>
</dbReference>
<organism evidence="5 6">
    <name type="scientific">Oesophagostomum dentatum</name>
    <name type="common">Nodular worm</name>
    <dbReference type="NCBI Taxonomy" id="61180"/>
    <lineage>
        <taxon>Eukaryota</taxon>
        <taxon>Metazoa</taxon>
        <taxon>Ecdysozoa</taxon>
        <taxon>Nematoda</taxon>
        <taxon>Chromadorea</taxon>
        <taxon>Rhabditida</taxon>
        <taxon>Rhabditina</taxon>
        <taxon>Rhabditomorpha</taxon>
        <taxon>Strongyloidea</taxon>
        <taxon>Strongylidae</taxon>
        <taxon>Oesophagostomum</taxon>
    </lineage>
</organism>
<dbReference type="GO" id="GO:0060070">
    <property type="term" value="P:canonical Wnt signaling pathway"/>
    <property type="evidence" value="ECO:0007669"/>
    <property type="project" value="TreeGrafter"/>
</dbReference>
<dbReference type="Pfam" id="PF01534">
    <property type="entry name" value="Frizzled"/>
    <property type="match status" value="1"/>
</dbReference>
<sequence>MIIYFSLGVLFLFVGFFNLWRIRNEVQKQHPGLCNASKLTNLMTKIGTFSVLYTLPALFVILSLFYEQHHRPLWEQSITCTCANRKLNAGLYGFYFSFRISFLLGTNRNLFLGDASFMLSMVKTLCMCVMGLTSGVWVCSRKTLNSWRNVICCLVGELFPFIVETQRKNYCLFNY</sequence>
<feature type="transmembrane region" description="Helical" evidence="3">
    <location>
        <begin position="87"/>
        <end position="105"/>
    </location>
</feature>
<accession>A0A0B1SAQ1</accession>
<evidence type="ECO:0000259" key="4">
    <source>
        <dbReference type="SMART" id="SM01330"/>
    </source>
</evidence>
<dbReference type="EMBL" id="KN596013">
    <property type="protein sequence ID" value="KHJ80971.1"/>
    <property type="molecule type" value="Genomic_DNA"/>
</dbReference>
<keyword evidence="1" id="KW-0217">Developmental protein</keyword>
<dbReference type="PANTHER" id="PTHR11309">
    <property type="entry name" value="FRIZZLED"/>
    <property type="match status" value="1"/>
</dbReference>
<dbReference type="Proteomes" id="UP000053660">
    <property type="component" value="Unassembled WGS sequence"/>
</dbReference>
<evidence type="ECO:0000256" key="2">
    <source>
        <dbReference type="ARBA" id="ARBA00023170"/>
    </source>
</evidence>
<dbReference type="GO" id="GO:0017147">
    <property type="term" value="F:Wnt-protein binding"/>
    <property type="evidence" value="ECO:0007669"/>
    <property type="project" value="TreeGrafter"/>
</dbReference>
<keyword evidence="3" id="KW-0812">Transmembrane</keyword>
<dbReference type="AlphaFoldDB" id="A0A0B1SAQ1"/>
<feature type="domain" description="Frizzled/Smoothened 7TM" evidence="4">
    <location>
        <begin position="1"/>
        <end position="157"/>
    </location>
</feature>
<dbReference type="InterPro" id="IPR015526">
    <property type="entry name" value="Frizzled/SFRP"/>
</dbReference>
<protein>
    <recommendedName>
        <fullName evidence="4">Frizzled/Smoothened 7TM domain-containing protein</fullName>
    </recommendedName>
</protein>
<keyword evidence="6" id="KW-1185">Reference proteome</keyword>
<evidence type="ECO:0000256" key="1">
    <source>
        <dbReference type="ARBA" id="ARBA00022473"/>
    </source>
</evidence>